<protein>
    <submittedName>
        <fullName evidence="3">Outer membrane protein</fullName>
    </submittedName>
</protein>
<dbReference type="RefSeq" id="WP_307464764.1">
    <property type="nucleotide sequence ID" value="NZ_JAURUR010000002.1"/>
</dbReference>
<gene>
    <name evidence="3" type="ORF">QO006_001110</name>
</gene>
<name>A0ABT9MAT2_9DEIO</name>
<dbReference type="Gene3D" id="1.20.1260.10">
    <property type="match status" value="1"/>
</dbReference>
<feature type="region of interest" description="Disordered" evidence="1">
    <location>
        <begin position="1"/>
        <end position="21"/>
    </location>
</feature>
<comment type="caution">
    <text evidence="3">The sequence shown here is derived from an EMBL/GenBank/DDBJ whole genome shotgun (WGS) entry which is preliminary data.</text>
</comment>
<evidence type="ECO:0000256" key="1">
    <source>
        <dbReference type="SAM" id="MobiDB-lite"/>
    </source>
</evidence>
<evidence type="ECO:0000313" key="4">
    <source>
        <dbReference type="Proteomes" id="UP001232163"/>
    </source>
</evidence>
<dbReference type="Pfam" id="PF13628">
    <property type="entry name" value="DUF4142"/>
    <property type="match status" value="1"/>
</dbReference>
<feature type="region of interest" description="Disordered" evidence="1">
    <location>
        <begin position="150"/>
        <end position="191"/>
    </location>
</feature>
<reference evidence="3 4" key="1">
    <citation type="submission" date="2023-07" db="EMBL/GenBank/DDBJ databases">
        <title>Genomic Encyclopedia of Type Strains, Phase IV (KMG-IV): sequencing the most valuable type-strain genomes for metagenomic binning, comparative biology and taxonomic classification.</title>
        <authorList>
            <person name="Goeker M."/>
        </authorList>
    </citation>
    <scope>NUCLEOTIDE SEQUENCE [LARGE SCALE GENOMIC DNA]</scope>
    <source>
        <strain evidence="3 4">NIO-1023</strain>
    </source>
</reference>
<dbReference type="PANTHER" id="PTHR38593">
    <property type="entry name" value="BLR2558 PROTEIN"/>
    <property type="match status" value="1"/>
</dbReference>
<dbReference type="EMBL" id="JAURUR010000002">
    <property type="protein sequence ID" value="MDP9763693.1"/>
    <property type="molecule type" value="Genomic_DNA"/>
</dbReference>
<proteinExistence type="predicted"/>
<keyword evidence="4" id="KW-1185">Reference proteome</keyword>
<dbReference type="InterPro" id="IPR025419">
    <property type="entry name" value="DUF4142"/>
</dbReference>
<dbReference type="PANTHER" id="PTHR38593:SF1">
    <property type="entry name" value="BLR2558 PROTEIN"/>
    <property type="match status" value="1"/>
</dbReference>
<sequence length="191" mass="20442">MSPTATSRDLPAPTIHPSPSGDLFEIQSSQLALTRAASPDVRAYAQQLIADHTAASQRLKALASGLPVPLPTAPEGPHAALLTQLGTLQGAAFDQAYMAAQLTAHEQAVNLFTAYSRAGHQPQLRAHAVQTLPHLRMHLERARTLQGMVTHNQGRHGARPPGEDRAPFIRDPVSQGRQAELKRKQASSGTP</sequence>
<dbReference type="Proteomes" id="UP001232163">
    <property type="component" value="Unassembled WGS sequence"/>
</dbReference>
<feature type="domain" description="DUF4142" evidence="2">
    <location>
        <begin position="20"/>
        <end position="145"/>
    </location>
</feature>
<dbReference type="InterPro" id="IPR012347">
    <property type="entry name" value="Ferritin-like"/>
</dbReference>
<evidence type="ECO:0000259" key="2">
    <source>
        <dbReference type="Pfam" id="PF13628"/>
    </source>
</evidence>
<organism evidence="3 4">
    <name type="scientific">Deinococcus enclensis</name>
    <dbReference type="NCBI Taxonomy" id="1049582"/>
    <lineage>
        <taxon>Bacteria</taxon>
        <taxon>Thermotogati</taxon>
        <taxon>Deinococcota</taxon>
        <taxon>Deinococci</taxon>
        <taxon>Deinococcales</taxon>
        <taxon>Deinococcaceae</taxon>
        <taxon>Deinococcus</taxon>
    </lineage>
</organism>
<accession>A0ABT9MAT2</accession>
<evidence type="ECO:0000313" key="3">
    <source>
        <dbReference type="EMBL" id="MDP9763693.1"/>
    </source>
</evidence>